<feature type="domain" description="N-acetyltransferase" evidence="14">
    <location>
        <begin position="32"/>
        <end position="225"/>
    </location>
</feature>
<dbReference type="Gene3D" id="3.40.630.30">
    <property type="match status" value="1"/>
</dbReference>
<dbReference type="SUPFAM" id="SSF47370">
    <property type="entry name" value="Bromodomain"/>
    <property type="match status" value="1"/>
</dbReference>
<dbReference type="GO" id="GO:0046695">
    <property type="term" value="C:SLIK (SAGA-like) complex"/>
    <property type="evidence" value="ECO:0007669"/>
    <property type="project" value="EnsemblFungi"/>
</dbReference>
<dbReference type="GO" id="GO:0140129">
    <property type="term" value="F:histone H3K56ac reader activity"/>
    <property type="evidence" value="ECO:0007669"/>
    <property type="project" value="EnsemblFungi"/>
</dbReference>
<dbReference type="InterPro" id="IPR036427">
    <property type="entry name" value="Bromodomain-like_sf"/>
</dbReference>
<dbReference type="PANTHER" id="PTHR45750:SF3">
    <property type="entry name" value="HISTONE ACETYLTRANSFERASE"/>
    <property type="match status" value="1"/>
</dbReference>
<accession>A0A1Y1SAB0</accession>
<comment type="subcellular location">
    <subcellularLocation>
        <location evidence="1">Nucleus</location>
    </subcellularLocation>
</comment>
<dbReference type="GO" id="GO:0140046">
    <property type="term" value="F:histone H4K16ac reader activity"/>
    <property type="evidence" value="ECO:0007669"/>
    <property type="project" value="EnsemblFungi"/>
</dbReference>
<keyword evidence="11" id="KW-0012">Acyltransferase</keyword>
<organism evidence="15 16">
    <name type="scientific">Enterospora canceri</name>
    <dbReference type="NCBI Taxonomy" id="1081671"/>
    <lineage>
        <taxon>Eukaryota</taxon>
        <taxon>Fungi</taxon>
        <taxon>Fungi incertae sedis</taxon>
        <taxon>Microsporidia</taxon>
        <taxon>Enterocytozoonidae</taxon>
        <taxon>Enterospora</taxon>
    </lineage>
</organism>
<evidence type="ECO:0000256" key="10">
    <source>
        <dbReference type="ARBA" id="ARBA00023242"/>
    </source>
</evidence>
<sequence>MELFKLQESSKVKKMTEKIDEFQSNRYSLELVSFRDNLTSLDRLVDIKILFQRMLPKMPKEYIMRQVMDPQQCNCTLVDEKNELIGAICFRPAYERNLIEIVFFAVDSFKHIKGYGGFLMNCFKELVKMQFSEYCKEPRNFLSNNITVSDINSLLENKAVAKKQNSNKKVKKSLELINLYFMTYADNSAIGFFRKQGFTADIQSTAWKGYIKDYDGGTPMECKIHGDMNYLRQNELLIKMYDKIKDKMGEINEYHEVRETNDPVLNSMEDNEPPQTKIGFLRNYIDFMIAELYANPSAWPFFDPVSSKDVPEYRSVIKQPMDMSTIKMKHANGEYAEFDQFEEDVLLMVTNCYKFNGPNTQYHKCAQHIEKSYRTLRNKYKSTINKYL</sequence>
<keyword evidence="8" id="KW-0010">Activator</keyword>
<feature type="domain" description="Bromo" evidence="13">
    <location>
        <begin position="293"/>
        <end position="363"/>
    </location>
</feature>
<dbReference type="GO" id="GO:0005829">
    <property type="term" value="C:cytosol"/>
    <property type="evidence" value="ECO:0007669"/>
    <property type="project" value="EnsemblFungi"/>
</dbReference>
<dbReference type="PANTHER" id="PTHR45750">
    <property type="entry name" value="GH11602P"/>
    <property type="match status" value="1"/>
</dbReference>
<dbReference type="PROSITE" id="PS50014">
    <property type="entry name" value="BROMODOMAIN_2"/>
    <property type="match status" value="1"/>
</dbReference>
<keyword evidence="10" id="KW-0539">Nucleus</keyword>
<evidence type="ECO:0000256" key="7">
    <source>
        <dbReference type="ARBA" id="ARBA00023117"/>
    </source>
</evidence>
<evidence type="ECO:0000259" key="13">
    <source>
        <dbReference type="PROSITE" id="PS50014"/>
    </source>
</evidence>
<evidence type="ECO:0000256" key="12">
    <source>
        <dbReference type="PROSITE-ProRule" id="PRU00035"/>
    </source>
</evidence>
<evidence type="ECO:0000259" key="14">
    <source>
        <dbReference type="PROSITE" id="PS51186"/>
    </source>
</evidence>
<dbReference type="InterPro" id="IPR018359">
    <property type="entry name" value="Bromodomain_CS"/>
</dbReference>
<keyword evidence="4" id="KW-0808">Transferase</keyword>
<dbReference type="GO" id="GO:0000124">
    <property type="term" value="C:SAGA complex"/>
    <property type="evidence" value="ECO:0007669"/>
    <property type="project" value="EnsemblFungi"/>
</dbReference>
<dbReference type="AlphaFoldDB" id="A0A1Y1SAB0"/>
<evidence type="ECO:0000256" key="6">
    <source>
        <dbReference type="ARBA" id="ARBA00023015"/>
    </source>
</evidence>
<dbReference type="InterPro" id="IPR000182">
    <property type="entry name" value="GNAT_dom"/>
</dbReference>
<dbReference type="Pfam" id="PF00439">
    <property type="entry name" value="Bromodomain"/>
    <property type="match status" value="1"/>
</dbReference>
<dbReference type="EC" id="2.3.1.48" evidence="3"/>
<dbReference type="GO" id="GO:0032968">
    <property type="term" value="P:positive regulation of transcription elongation by RNA polymerase II"/>
    <property type="evidence" value="ECO:0007669"/>
    <property type="project" value="EnsemblFungi"/>
</dbReference>
<dbReference type="SMART" id="SM00297">
    <property type="entry name" value="BROMO"/>
    <property type="match status" value="1"/>
</dbReference>
<dbReference type="Gene3D" id="1.20.920.10">
    <property type="entry name" value="Bromodomain-like"/>
    <property type="match status" value="1"/>
</dbReference>
<dbReference type="GO" id="GO:0140068">
    <property type="term" value="F:histone crotonyltransferase activity"/>
    <property type="evidence" value="ECO:0007669"/>
    <property type="project" value="EnsemblFungi"/>
</dbReference>
<keyword evidence="6" id="KW-0805">Transcription regulation</keyword>
<dbReference type="GO" id="GO:0010484">
    <property type="term" value="F:histone H3 acetyltransferase activity"/>
    <property type="evidence" value="ECO:0007669"/>
    <property type="project" value="EnsemblFungi"/>
</dbReference>
<dbReference type="PROSITE" id="PS00633">
    <property type="entry name" value="BROMODOMAIN_1"/>
    <property type="match status" value="1"/>
</dbReference>
<evidence type="ECO:0000256" key="9">
    <source>
        <dbReference type="ARBA" id="ARBA00023163"/>
    </source>
</evidence>
<proteinExistence type="inferred from homology"/>
<dbReference type="PROSITE" id="PS51186">
    <property type="entry name" value="GNAT"/>
    <property type="match status" value="1"/>
</dbReference>
<evidence type="ECO:0000256" key="3">
    <source>
        <dbReference type="ARBA" id="ARBA00013184"/>
    </source>
</evidence>
<comment type="similarity">
    <text evidence="2">Belongs to the acetyltransferase family. GCN5 subfamily.</text>
</comment>
<reference evidence="15 16" key="1">
    <citation type="journal article" date="2017" name="Environ. Microbiol.">
        <title>Decay of the glycolytic pathway and adaptation to intranuclear parasitism within Enterocytozoonidae microsporidia.</title>
        <authorList>
            <person name="Wiredu Boakye D."/>
            <person name="Jaroenlak P."/>
            <person name="Prachumwat A."/>
            <person name="Williams T.A."/>
            <person name="Bateman K.S."/>
            <person name="Itsathitphaisarn O."/>
            <person name="Sritunyalucksana K."/>
            <person name="Paszkiewicz K.H."/>
            <person name="Moore K.A."/>
            <person name="Stentiford G.D."/>
            <person name="Williams B.A."/>
        </authorList>
    </citation>
    <scope>NUCLEOTIDE SEQUENCE [LARGE SCALE GENOMIC DNA]</scope>
    <source>
        <strain evidence="15 16">GB1</strain>
    </source>
</reference>
<dbReference type="EMBL" id="LWDP01000002">
    <property type="protein sequence ID" value="ORD95123.1"/>
    <property type="molecule type" value="Genomic_DNA"/>
</dbReference>
<keyword evidence="5" id="KW-0156">Chromatin regulator</keyword>
<dbReference type="VEuPathDB" id="MicrosporidiaDB:ECANGB1_2510"/>
<keyword evidence="16" id="KW-1185">Reference proteome</keyword>
<dbReference type="GO" id="GO:0003712">
    <property type="term" value="F:transcription coregulator activity"/>
    <property type="evidence" value="ECO:0007669"/>
    <property type="project" value="EnsemblFungi"/>
</dbReference>
<evidence type="ECO:0000256" key="5">
    <source>
        <dbReference type="ARBA" id="ARBA00022853"/>
    </source>
</evidence>
<name>A0A1Y1SAB0_9MICR</name>
<dbReference type="GO" id="GO:0140011">
    <property type="term" value="F:histone H4K12ac reader activity"/>
    <property type="evidence" value="ECO:0007669"/>
    <property type="project" value="EnsemblFungi"/>
</dbReference>
<gene>
    <name evidence="15" type="ORF">ECANGB1_2510</name>
</gene>
<evidence type="ECO:0000256" key="1">
    <source>
        <dbReference type="ARBA" id="ARBA00004123"/>
    </source>
</evidence>
<dbReference type="InterPro" id="IPR001487">
    <property type="entry name" value="Bromodomain"/>
</dbReference>
<evidence type="ECO:0000256" key="4">
    <source>
        <dbReference type="ARBA" id="ARBA00022679"/>
    </source>
</evidence>
<evidence type="ECO:0000313" key="16">
    <source>
        <dbReference type="Proteomes" id="UP000192639"/>
    </source>
</evidence>
<dbReference type="InterPro" id="IPR016181">
    <property type="entry name" value="Acyl_CoA_acyltransferase"/>
</dbReference>
<dbReference type="OrthoDB" id="1937912at2759"/>
<dbReference type="GO" id="GO:0005634">
    <property type="term" value="C:nucleus"/>
    <property type="evidence" value="ECO:0007669"/>
    <property type="project" value="UniProtKB-SubCell"/>
</dbReference>
<dbReference type="PRINTS" id="PR00503">
    <property type="entry name" value="BROMODOMAIN"/>
</dbReference>
<keyword evidence="9" id="KW-0804">Transcription</keyword>
<dbReference type="GO" id="GO:0140671">
    <property type="term" value="C:ADA complex"/>
    <property type="evidence" value="ECO:0007669"/>
    <property type="project" value="EnsemblFungi"/>
</dbReference>
<evidence type="ECO:0000256" key="8">
    <source>
        <dbReference type="ARBA" id="ARBA00023159"/>
    </source>
</evidence>
<dbReference type="GO" id="GO:0000775">
    <property type="term" value="C:chromosome, centromeric region"/>
    <property type="evidence" value="ECO:0007669"/>
    <property type="project" value="EnsemblFungi"/>
</dbReference>
<dbReference type="SUPFAM" id="SSF55729">
    <property type="entry name" value="Acyl-CoA N-acyltransferases (Nat)"/>
    <property type="match status" value="1"/>
</dbReference>
<dbReference type="Proteomes" id="UP000192639">
    <property type="component" value="Unassembled WGS sequence"/>
</dbReference>
<comment type="caution">
    <text evidence="15">The sequence shown here is derived from an EMBL/GenBank/DDBJ whole genome shotgun (WGS) entry which is preliminary data.</text>
</comment>
<evidence type="ECO:0000256" key="11">
    <source>
        <dbReference type="ARBA" id="ARBA00023315"/>
    </source>
</evidence>
<dbReference type="InterPro" id="IPR037800">
    <property type="entry name" value="GCN5"/>
</dbReference>
<evidence type="ECO:0000313" key="15">
    <source>
        <dbReference type="EMBL" id="ORD95123.1"/>
    </source>
</evidence>
<protein>
    <recommendedName>
        <fullName evidence="3">histone acetyltransferase</fullName>
        <ecNumber evidence="3">2.3.1.48</ecNumber>
    </recommendedName>
</protein>
<keyword evidence="7 12" id="KW-0103">Bromodomain</keyword>
<evidence type="ECO:0000256" key="2">
    <source>
        <dbReference type="ARBA" id="ARBA00008607"/>
    </source>
</evidence>